<dbReference type="InterPro" id="IPR004805">
    <property type="entry name" value="DnaE2/DnaE/PolC"/>
</dbReference>
<dbReference type="CDD" id="cd04485">
    <property type="entry name" value="DnaE_OBF"/>
    <property type="match status" value="1"/>
</dbReference>
<dbReference type="InterPro" id="IPR040982">
    <property type="entry name" value="DNA_pol3_finger"/>
</dbReference>
<dbReference type="Pfam" id="PF07733">
    <property type="entry name" value="DNA_pol3_alpha"/>
    <property type="match status" value="1"/>
</dbReference>
<evidence type="ECO:0000256" key="3">
    <source>
        <dbReference type="ARBA" id="ARBA00019114"/>
    </source>
</evidence>
<dbReference type="InterPro" id="IPR003141">
    <property type="entry name" value="Pol/His_phosphatase_N"/>
</dbReference>
<dbReference type="PANTHER" id="PTHR32294">
    <property type="entry name" value="DNA POLYMERASE III SUBUNIT ALPHA"/>
    <property type="match status" value="1"/>
</dbReference>
<dbReference type="SUPFAM" id="SSF89550">
    <property type="entry name" value="PHP domain-like"/>
    <property type="match status" value="1"/>
</dbReference>
<dbReference type="NCBIfam" id="TIGR00594">
    <property type="entry name" value="polc"/>
    <property type="match status" value="1"/>
</dbReference>
<reference evidence="12 13" key="1">
    <citation type="journal article" date="2016" name="Nat. Commun.">
        <title>Thousands of microbial genomes shed light on interconnected biogeochemical processes in an aquifer system.</title>
        <authorList>
            <person name="Anantharaman K."/>
            <person name="Brown C.T."/>
            <person name="Hug L.A."/>
            <person name="Sharon I."/>
            <person name="Castelle C.J."/>
            <person name="Probst A.J."/>
            <person name="Thomas B.C."/>
            <person name="Singh A."/>
            <person name="Wilkins M.J."/>
            <person name="Karaoz U."/>
            <person name="Brodie E.L."/>
            <person name="Williams K.H."/>
            <person name="Hubbard S.S."/>
            <person name="Banfield J.F."/>
        </authorList>
    </citation>
    <scope>NUCLEOTIDE SEQUENCE [LARGE SCALE GENOMIC DNA]</scope>
</reference>
<dbReference type="Pfam" id="PF17657">
    <property type="entry name" value="DNA_pol3_finger"/>
    <property type="match status" value="1"/>
</dbReference>
<evidence type="ECO:0000256" key="1">
    <source>
        <dbReference type="ARBA" id="ARBA00004496"/>
    </source>
</evidence>
<dbReference type="InterPro" id="IPR029460">
    <property type="entry name" value="DNAPol_HHH"/>
</dbReference>
<protein>
    <recommendedName>
        <fullName evidence="3">DNA polymerase III subunit alpha</fullName>
        <ecNumber evidence="2">2.7.7.7</ecNumber>
    </recommendedName>
</protein>
<dbReference type="GO" id="GO:0004519">
    <property type="term" value="F:endonuclease activity"/>
    <property type="evidence" value="ECO:0007669"/>
    <property type="project" value="InterPro"/>
</dbReference>
<accession>A0A1G2DHM6</accession>
<dbReference type="EMBL" id="MHLN01000006">
    <property type="protein sequence ID" value="OGZ12370.1"/>
    <property type="molecule type" value="Genomic_DNA"/>
</dbReference>
<dbReference type="Pfam" id="PF14890">
    <property type="entry name" value="Intein_splicing"/>
    <property type="match status" value="1"/>
</dbReference>
<dbReference type="Gene3D" id="3.20.20.140">
    <property type="entry name" value="Metal-dependent hydrolases"/>
    <property type="match status" value="1"/>
</dbReference>
<dbReference type="SUPFAM" id="SSF51294">
    <property type="entry name" value="Hedgehog/intein (Hint) domain"/>
    <property type="match status" value="1"/>
</dbReference>
<dbReference type="InterPro" id="IPR030934">
    <property type="entry name" value="Intein_C"/>
</dbReference>
<organism evidence="12 13">
    <name type="scientific">Candidatus Lloydbacteria bacterium RIFCSPHIGHO2_02_FULL_51_22</name>
    <dbReference type="NCBI Taxonomy" id="1798663"/>
    <lineage>
        <taxon>Bacteria</taxon>
        <taxon>Candidatus Lloydiibacteriota</taxon>
    </lineage>
</organism>
<dbReference type="InterPro" id="IPR041931">
    <property type="entry name" value="DNA_pol3_alpha_thumb_dom"/>
</dbReference>
<keyword evidence="4" id="KW-0808">Transferase</keyword>
<dbReference type="PROSITE" id="PS50817">
    <property type="entry name" value="INTEIN_N_TER"/>
    <property type="match status" value="1"/>
</dbReference>
<dbReference type="SMART" id="SM00306">
    <property type="entry name" value="HintN"/>
    <property type="match status" value="1"/>
</dbReference>
<evidence type="ECO:0000313" key="12">
    <source>
        <dbReference type="EMBL" id="OGZ12370.1"/>
    </source>
</evidence>
<dbReference type="PRINTS" id="PR00379">
    <property type="entry name" value="INTEIN"/>
</dbReference>
<dbReference type="SUPFAM" id="SSF55608">
    <property type="entry name" value="Homing endonucleases"/>
    <property type="match status" value="1"/>
</dbReference>
<name>A0A1G2DHM6_9BACT</name>
<evidence type="ECO:0000313" key="13">
    <source>
        <dbReference type="Proteomes" id="UP000178099"/>
    </source>
</evidence>
<dbReference type="Gene3D" id="2.170.16.10">
    <property type="entry name" value="Hedgehog/Intein (Hint) domain"/>
    <property type="match status" value="1"/>
</dbReference>
<dbReference type="SMART" id="SM00481">
    <property type="entry name" value="POLIIIAc"/>
    <property type="match status" value="1"/>
</dbReference>
<evidence type="ECO:0000256" key="6">
    <source>
        <dbReference type="ARBA" id="ARBA00022705"/>
    </source>
</evidence>
<dbReference type="GO" id="GO:0005737">
    <property type="term" value="C:cytoplasm"/>
    <property type="evidence" value="ECO:0007669"/>
    <property type="project" value="UniProtKB-SubCell"/>
</dbReference>
<dbReference type="NCBIfam" id="TIGR01443">
    <property type="entry name" value="intein_Cterm"/>
    <property type="match status" value="1"/>
</dbReference>
<dbReference type="InterPro" id="IPR003586">
    <property type="entry name" value="Hint_dom_C"/>
</dbReference>
<dbReference type="CDD" id="cd00081">
    <property type="entry name" value="Hint"/>
    <property type="match status" value="1"/>
</dbReference>
<dbReference type="PROSITE" id="PS50818">
    <property type="entry name" value="INTEIN_C_TER"/>
    <property type="match status" value="1"/>
</dbReference>
<feature type="domain" description="DOD-type homing endonuclease" evidence="11">
    <location>
        <begin position="836"/>
        <end position="975"/>
    </location>
</feature>
<keyword evidence="9" id="KW-0651">Protein splicing</keyword>
<sequence length="1462" mass="163202">MVRRAKEFGMPALGLTDHGNMYGAIEFYKECIAQGVKPIIGVEGYVAVRTRFDKEPNVDNRRYHITLLAKNLTGYKNLIKLVTKANLEGYYYKPRMDKDLLREYHEGIICLSGCLGGELSRAIQGGDPLRPEAVAREYQDIFGKENYFLEVMHHPKIPDVEKVRERVVALARKLSIPLVGTQDSHYLHTDDAKAHATLLAVQTGTDIGDSGLFGEGDDFSFISPDEAKEKFKDIPEAVENTLKVASMCDLKLTLGSWVFPNLPLPDGATEDGELRRLAYGGVAPRGLSLTKEVTDRLEYELKIIKDKGFSVYLLIVADLLRYAKENNIYTNIRGSVAGSLVTYLTGITKVNPFEFGLPFERFLNPERPSAPDIDMDFADNRRDELIEYARRKYGEDKVAQIGTFGTMMARGSVRDVARALGHPYEAGDRISKLIPLGAQGFPMTIDRAIETTPELQTMYEKEPLTKEIIDMAKKLEGCVRHISVHAAGVVIAPTPLSDFVPVQHDPKGGKVITQYDMHAIEDAGLIKFDFLGIANLAILEDAVRRIKERRGEEVDIERIPFNDKKTFEMLARGETMGTFQLNGSGMTHYLMELKPTRIEDINAMVALYRPGPIESIPEYVRRKNDPKLISYPDPRLKEILEKSFGVITYQDDVLMIAIKLGGYSWLEADKLRKAMGKKIPAEMEAQKEKLLRGFVEHGLNKEKAEQLWHLIEPFAAYGFNKCLVASARVADAESGIPTTVRSLLIRQKSPLVYALSAGQKIVTSRATKPFENGVKPVYLMVTRSGRMIRATANHPLYTWHGWTELSKLRAGTRVAVPRRLPEPMKAVFIPEYEAAALGYLIAEGNLCHPHGIYFYSTQEDELQDFICAAQKFSNTKTTIDRSKSAASVYVGIKARGGGNGLFSWIKTLGLYGKRAVEKYVPDNIFSANNPSVACFLGKLWQGDGCVNITDYQTFYATSSHRLADDVQHLLMRFGIVSTIHTKSFRYRGGHKTGWTIVVSGQENLIHFKEHIGRHLIGKKSAALETLVKKSASRANNLGRGTRDTVPAEIFQAIRDEMARTGASVRTLASVTGLSERVFSVDVRKLGFTRGTIDSIGTALHSSILLAHARSDIFWDEVVSVEYDGREMTYDLSVHGPENFIADNFFVHNSHAASYGRVAYQTAYLKANYPAEYMAAVLTTESGDIDKVAATMSECARMGLPVLPPDINKSAGNFSIIEDPETKKEEIRFGLYSVKNLGTEIADAIIHEREERGPYASLADFIERIQHRNFNKKSFESLVKCGAVDALAERAACVANMEEILAYNKEYSRAAMKQNSLFGLMESQVSTPKLHLRATPPATRKEMLKWEKELLGLYLSGNPLDEYRTQLEAIKTPIQKVKRFPEGATVVTGGMVAEVRTILTAKGEPMAFVKLIDLNDTIEAVVFPRAYTEYKSFFEEDRGLAIKGKVSKRKGDHSLIVEKVKGL</sequence>
<evidence type="ECO:0000256" key="5">
    <source>
        <dbReference type="ARBA" id="ARBA00022695"/>
    </source>
</evidence>
<dbReference type="Proteomes" id="UP000178099">
    <property type="component" value="Unassembled WGS sequence"/>
</dbReference>
<dbReference type="GO" id="GO:0016539">
    <property type="term" value="P:intein-mediated protein splicing"/>
    <property type="evidence" value="ECO:0007669"/>
    <property type="project" value="InterPro"/>
</dbReference>
<dbReference type="Pfam" id="PF01336">
    <property type="entry name" value="tRNA_anti-codon"/>
    <property type="match status" value="1"/>
</dbReference>
<dbReference type="InterPro" id="IPR016195">
    <property type="entry name" value="Pol/histidinol_Pase-like"/>
</dbReference>
<gene>
    <name evidence="12" type="ORF">A3D67_00085</name>
</gene>
<comment type="subcellular location">
    <subcellularLocation>
        <location evidence="1">Cytoplasm</location>
    </subcellularLocation>
</comment>
<dbReference type="InterPro" id="IPR036844">
    <property type="entry name" value="Hint_dom_sf"/>
</dbReference>
<proteinExistence type="predicted"/>
<dbReference type="Pfam" id="PF14528">
    <property type="entry name" value="LAGLIDADG_3"/>
    <property type="match status" value="1"/>
</dbReference>
<dbReference type="InterPro" id="IPR006142">
    <property type="entry name" value="INTEIN"/>
</dbReference>
<dbReference type="EC" id="2.7.7.7" evidence="2"/>
<dbReference type="InterPro" id="IPR004013">
    <property type="entry name" value="PHP_dom"/>
</dbReference>
<dbReference type="InterPro" id="IPR004860">
    <property type="entry name" value="LAGLIDADG_dom"/>
</dbReference>
<keyword evidence="7" id="KW-0068">Autocatalytic cleavage</keyword>
<evidence type="ECO:0000256" key="4">
    <source>
        <dbReference type="ARBA" id="ARBA00022679"/>
    </source>
</evidence>
<dbReference type="Gene3D" id="3.10.28.10">
    <property type="entry name" value="Homing endonucleases"/>
    <property type="match status" value="1"/>
</dbReference>
<dbReference type="InterPro" id="IPR006141">
    <property type="entry name" value="Intein_N"/>
</dbReference>
<evidence type="ECO:0000256" key="9">
    <source>
        <dbReference type="ARBA" id="ARBA00023000"/>
    </source>
</evidence>
<evidence type="ECO:0000256" key="7">
    <source>
        <dbReference type="ARBA" id="ARBA00022813"/>
    </source>
</evidence>
<evidence type="ECO:0000256" key="8">
    <source>
        <dbReference type="ARBA" id="ARBA00022932"/>
    </source>
</evidence>
<dbReference type="InterPro" id="IPR011708">
    <property type="entry name" value="DNA_pol3_alpha_NTPase_dom"/>
</dbReference>
<dbReference type="GO" id="GO:0008408">
    <property type="term" value="F:3'-5' exonuclease activity"/>
    <property type="evidence" value="ECO:0007669"/>
    <property type="project" value="InterPro"/>
</dbReference>
<dbReference type="GO" id="GO:0003887">
    <property type="term" value="F:DNA-directed DNA polymerase activity"/>
    <property type="evidence" value="ECO:0007669"/>
    <property type="project" value="UniProtKB-KW"/>
</dbReference>
<dbReference type="Pfam" id="PF14579">
    <property type="entry name" value="HHH_6"/>
    <property type="match status" value="1"/>
</dbReference>
<dbReference type="PROSITE" id="PS50819">
    <property type="entry name" value="INTEIN_ENDONUCLEASE"/>
    <property type="match status" value="1"/>
</dbReference>
<comment type="catalytic activity">
    <reaction evidence="10">
        <text>DNA(n) + a 2'-deoxyribonucleoside 5'-triphosphate = DNA(n+1) + diphosphate</text>
        <dbReference type="Rhea" id="RHEA:22508"/>
        <dbReference type="Rhea" id="RHEA-COMP:17339"/>
        <dbReference type="Rhea" id="RHEA-COMP:17340"/>
        <dbReference type="ChEBI" id="CHEBI:33019"/>
        <dbReference type="ChEBI" id="CHEBI:61560"/>
        <dbReference type="ChEBI" id="CHEBI:173112"/>
        <dbReference type="EC" id="2.7.7.7"/>
    </reaction>
</comment>
<keyword evidence="8" id="KW-0239">DNA-directed DNA polymerase</keyword>
<dbReference type="SMART" id="SM00305">
    <property type="entry name" value="HintC"/>
    <property type="match status" value="1"/>
</dbReference>
<dbReference type="InterPro" id="IPR004365">
    <property type="entry name" value="NA-bd_OB_tRNA"/>
</dbReference>
<dbReference type="InterPro" id="IPR004042">
    <property type="entry name" value="Intein_endonuc_central"/>
</dbReference>
<dbReference type="Pfam" id="PF02811">
    <property type="entry name" value="PHP"/>
    <property type="match status" value="1"/>
</dbReference>
<dbReference type="InterPro" id="IPR003587">
    <property type="entry name" value="Hint_dom_N"/>
</dbReference>
<dbReference type="GO" id="GO:0003676">
    <property type="term" value="F:nucleic acid binding"/>
    <property type="evidence" value="ECO:0007669"/>
    <property type="project" value="InterPro"/>
</dbReference>
<evidence type="ECO:0000256" key="10">
    <source>
        <dbReference type="ARBA" id="ARBA00049244"/>
    </source>
</evidence>
<dbReference type="Gene3D" id="1.10.150.870">
    <property type="match status" value="1"/>
</dbReference>
<keyword evidence="6" id="KW-0235">DNA replication</keyword>
<dbReference type="PANTHER" id="PTHR32294:SF0">
    <property type="entry name" value="DNA POLYMERASE III SUBUNIT ALPHA"/>
    <property type="match status" value="1"/>
</dbReference>
<dbReference type="InterPro" id="IPR027434">
    <property type="entry name" value="Homing_endonucl"/>
</dbReference>
<dbReference type="Gene3D" id="1.10.10.1600">
    <property type="entry name" value="Bacterial DNA polymerase III alpha subunit, thumb domain"/>
    <property type="match status" value="1"/>
</dbReference>
<evidence type="ECO:0000256" key="2">
    <source>
        <dbReference type="ARBA" id="ARBA00012417"/>
    </source>
</evidence>
<evidence type="ECO:0000259" key="11">
    <source>
        <dbReference type="PROSITE" id="PS50819"/>
    </source>
</evidence>
<dbReference type="CDD" id="cd12113">
    <property type="entry name" value="PHP_PolIIIA_DnaE3"/>
    <property type="match status" value="1"/>
</dbReference>
<keyword evidence="5" id="KW-0548">Nucleotidyltransferase</keyword>
<comment type="caution">
    <text evidence="12">The sequence shown here is derived from an EMBL/GenBank/DDBJ whole genome shotgun (WGS) entry which is preliminary data.</text>
</comment>
<dbReference type="GO" id="GO:0006260">
    <property type="term" value="P:DNA replication"/>
    <property type="evidence" value="ECO:0007669"/>
    <property type="project" value="UniProtKB-KW"/>
</dbReference>